<comment type="subcellular location">
    <subcellularLocation>
        <location evidence="2">Cell inner membrane</location>
        <topology evidence="2">Single-pass membrane protein</topology>
    </subcellularLocation>
</comment>
<protein>
    <recommendedName>
        <fullName evidence="6 15">Cyclic di-GMP-binding protein</fullName>
    </recommendedName>
    <alternativeName>
        <fullName evidence="14 15">Cellulose synthase regulatory subunit</fullName>
    </alternativeName>
</protein>
<dbReference type="InterPro" id="IPR018513">
    <property type="entry name" value="Cell_synthase_bac"/>
</dbReference>
<dbReference type="EMBL" id="JACBYR010000001">
    <property type="protein sequence ID" value="NYE83494.1"/>
    <property type="molecule type" value="Genomic_DNA"/>
</dbReference>
<dbReference type="NCBIfam" id="NF008323">
    <property type="entry name" value="PRK11114.1-1"/>
    <property type="match status" value="1"/>
</dbReference>
<dbReference type="NCBIfam" id="NF008330">
    <property type="entry name" value="PRK11114.2-4"/>
    <property type="match status" value="1"/>
</dbReference>
<feature type="chain" id="PRO_5031603359" description="Cyclic di-GMP-binding protein" evidence="15">
    <location>
        <begin position="28"/>
        <end position="744"/>
    </location>
</feature>
<evidence type="ECO:0000256" key="2">
    <source>
        <dbReference type="ARBA" id="ARBA00004377"/>
    </source>
</evidence>
<dbReference type="Pfam" id="PF03170">
    <property type="entry name" value="BcsB"/>
    <property type="match status" value="1"/>
</dbReference>
<dbReference type="Gene3D" id="2.60.120.260">
    <property type="entry name" value="Galactose-binding domain-like"/>
    <property type="match status" value="2"/>
</dbReference>
<gene>
    <name evidence="16" type="ORF">FHW18_002765</name>
</gene>
<comment type="similarity">
    <text evidence="4 15">Belongs to the AcsB/BcsB family.</text>
</comment>
<reference evidence="16 17" key="1">
    <citation type="submission" date="2020-07" db="EMBL/GenBank/DDBJ databases">
        <title>Genomic Encyclopedia of Type Strains, Phase IV (KMG-V): Genome sequencing to study the core and pangenomes of soil and plant-associated prokaryotes.</title>
        <authorList>
            <person name="Whitman W."/>
        </authorList>
    </citation>
    <scope>NUCLEOTIDE SEQUENCE [LARGE SCALE GENOMIC DNA]</scope>
    <source>
        <strain evidence="16 17">SAS40</strain>
    </source>
</reference>
<evidence type="ECO:0000256" key="13">
    <source>
        <dbReference type="ARBA" id="ARBA00023136"/>
    </source>
</evidence>
<evidence type="ECO:0000256" key="8">
    <source>
        <dbReference type="ARBA" id="ARBA00022519"/>
    </source>
</evidence>
<dbReference type="PANTHER" id="PTHR39083">
    <property type="entry name" value="CYCLIC DI-GMP-BINDING PROTEIN"/>
    <property type="match status" value="1"/>
</dbReference>
<keyword evidence="12 15" id="KW-1133">Transmembrane helix</keyword>
<keyword evidence="11 15" id="KW-0135">Cellulose biosynthesis</keyword>
<organism evidence="16 17">
    <name type="scientific">Pigmentiphaga litoralis</name>
    <dbReference type="NCBI Taxonomy" id="516702"/>
    <lineage>
        <taxon>Bacteria</taxon>
        <taxon>Pseudomonadati</taxon>
        <taxon>Pseudomonadota</taxon>
        <taxon>Betaproteobacteria</taxon>
        <taxon>Burkholderiales</taxon>
        <taxon>Alcaligenaceae</taxon>
        <taxon>Pigmentiphaga</taxon>
    </lineage>
</organism>
<comment type="caution">
    <text evidence="16">The sequence shown here is derived from an EMBL/GenBank/DDBJ whole genome shotgun (WGS) entry which is preliminary data.</text>
</comment>
<evidence type="ECO:0000256" key="4">
    <source>
        <dbReference type="ARBA" id="ARBA00010714"/>
    </source>
</evidence>
<dbReference type="GO" id="GO:0030244">
    <property type="term" value="P:cellulose biosynthetic process"/>
    <property type="evidence" value="ECO:0007669"/>
    <property type="project" value="UniProtKB-KW"/>
</dbReference>
<dbReference type="Proteomes" id="UP000542125">
    <property type="component" value="Unassembled WGS sequence"/>
</dbReference>
<accession>A0A7Y9IWH7</accession>
<dbReference type="GO" id="GO:0006011">
    <property type="term" value="P:UDP-alpha-D-glucose metabolic process"/>
    <property type="evidence" value="ECO:0007669"/>
    <property type="project" value="InterPro"/>
</dbReference>
<keyword evidence="9 15" id="KW-0973">c-di-GMP</keyword>
<keyword evidence="8 15" id="KW-0997">Cell inner membrane</keyword>
<dbReference type="PANTHER" id="PTHR39083:SF1">
    <property type="entry name" value="CYCLIC DI-GMP-BINDING PROTEIN"/>
    <property type="match status" value="1"/>
</dbReference>
<evidence type="ECO:0000256" key="6">
    <source>
        <dbReference type="ARBA" id="ARBA00021844"/>
    </source>
</evidence>
<proteinExistence type="inferred from homology"/>
<comment type="pathway">
    <text evidence="3 15">Glycan metabolism; bacterial cellulose biosynthesis.</text>
</comment>
<evidence type="ECO:0000256" key="3">
    <source>
        <dbReference type="ARBA" id="ARBA00005186"/>
    </source>
</evidence>
<evidence type="ECO:0000256" key="15">
    <source>
        <dbReference type="RuleBase" id="RU365021"/>
    </source>
</evidence>
<dbReference type="RefSeq" id="WP_179587196.1">
    <property type="nucleotide sequence ID" value="NZ_JACBYR010000001.1"/>
</dbReference>
<sequence>MRGAWSGVIRGVVCGVLVAGAMAPAFAASDDRLPDGSRRYQLSLKQLGAAGTLTLRGVEGSNTVPFSVRTDEVVSAARLRLNYAYSPALLADLSHINVLVNGEVAASLPVPKDAAGTRQERVIDIPTRLITEFNRLSLQLIGHYTMQCENPLHSSLWANISNDSTLELTVAPLQLKNDLALLPVPLFDRRDARRLTLPIVLPASPDNASLEAAGTLASWFGAMAGYRGAVFPASLGQIPQRGHAVVLLNGGSLPGIDLPPLAGPTVAIVANPNDPASKLLLVMGRDSTQLKTAAKAVAIGNQALSGALATITDLKALAPREPYDAPRWLRTDRPIKLGELASAQALNVSGYTPDAIRIPLAAPPDLFAWRERGVPVQLNYRYTPRPARDKSTLNVAVDNAFVSALPILATDVIENAATGTAVTDGTLAATGKVHVPLAMITPQSQLQLNYFYDYTKKNECEDVLIDNMRGAIAEDSTIDLTGFPHFIAMPNLNVFRNSGFPFTRLADLSETGVVLAGNAGQSEISAYLTLLGSMGASTGYPATDVTVVRADQVDSVSNKDLLVIGAGRDQALLKTWASSLPFGLDGSKRYTVSDLVYRVMGWFGSSLRAGERDARIDMAVASDSTDAVFAGFESPITSGRSVVMVSSNRPDGLFDAVNALITPDADPQNQVRGSLAVVRGAKVDSLVDQTTYHVGRLPPVMGLQWYLSQNPLTLGLFVLAGIGLLACLAYLALRSVARRRLDGN</sequence>
<keyword evidence="13 15" id="KW-0472">Membrane</keyword>
<evidence type="ECO:0000256" key="1">
    <source>
        <dbReference type="ARBA" id="ARBA00002057"/>
    </source>
</evidence>
<evidence type="ECO:0000256" key="11">
    <source>
        <dbReference type="ARBA" id="ARBA00022916"/>
    </source>
</evidence>
<dbReference type="InterPro" id="IPR003920">
    <property type="entry name" value="Cell_synth_B"/>
</dbReference>
<evidence type="ECO:0000313" key="17">
    <source>
        <dbReference type="Proteomes" id="UP000542125"/>
    </source>
</evidence>
<keyword evidence="7 15" id="KW-1003">Cell membrane</keyword>
<keyword evidence="15" id="KW-0732">Signal</keyword>
<feature type="transmembrane region" description="Helical" evidence="15">
    <location>
        <begin position="712"/>
        <end position="733"/>
    </location>
</feature>
<dbReference type="UniPathway" id="UPA00694"/>
<dbReference type="GO" id="GO:0005886">
    <property type="term" value="C:plasma membrane"/>
    <property type="evidence" value="ECO:0007669"/>
    <property type="project" value="UniProtKB-SubCell"/>
</dbReference>
<name>A0A7Y9IWH7_9BURK</name>
<keyword evidence="17" id="KW-1185">Reference proteome</keyword>
<evidence type="ECO:0000313" key="16">
    <source>
        <dbReference type="EMBL" id="NYE83494.1"/>
    </source>
</evidence>
<evidence type="ECO:0000256" key="12">
    <source>
        <dbReference type="ARBA" id="ARBA00022989"/>
    </source>
</evidence>
<dbReference type="AlphaFoldDB" id="A0A7Y9IWH7"/>
<feature type="signal peptide" evidence="15">
    <location>
        <begin position="1"/>
        <end position="27"/>
    </location>
</feature>
<evidence type="ECO:0000256" key="9">
    <source>
        <dbReference type="ARBA" id="ARBA00022636"/>
    </source>
</evidence>
<evidence type="ECO:0000256" key="7">
    <source>
        <dbReference type="ARBA" id="ARBA00022475"/>
    </source>
</evidence>
<evidence type="ECO:0000256" key="10">
    <source>
        <dbReference type="ARBA" id="ARBA00022692"/>
    </source>
</evidence>
<dbReference type="PRINTS" id="PR01440">
    <property type="entry name" value="CELLSNTHASEB"/>
</dbReference>
<comment type="function">
    <text evidence="1 15">Binds the cellulose synthase activator, bis-(3'-5') cyclic diguanylic acid (c-di-GMP).</text>
</comment>
<comment type="subunit">
    <text evidence="5 15">Tightly associated with the cellulose synthase catalytic subunit.</text>
</comment>
<evidence type="ECO:0000256" key="14">
    <source>
        <dbReference type="ARBA" id="ARBA00033444"/>
    </source>
</evidence>
<evidence type="ECO:0000256" key="5">
    <source>
        <dbReference type="ARBA" id="ARBA00011437"/>
    </source>
</evidence>
<keyword evidence="10 15" id="KW-0812">Transmembrane</keyword>